<organism evidence="4 5">
    <name type="scientific">Pelomicrobium methylotrophicum</name>
    <dbReference type="NCBI Taxonomy" id="2602750"/>
    <lineage>
        <taxon>Bacteria</taxon>
        <taxon>Pseudomonadati</taxon>
        <taxon>Pseudomonadota</taxon>
        <taxon>Hydrogenophilia</taxon>
        <taxon>Hydrogenophilia incertae sedis</taxon>
        <taxon>Pelomicrobium</taxon>
    </lineage>
</organism>
<sequence length="142" mass="15931">MKTVSQLLEAKGHTVLTIPPDATVQEAMKRMAENNVGALIVIAEGRPVGIVSERDITRKLFLLEKLPRHILVKEVMSTPVVYVRPDQTNEDCMALMTDKRVRHLPVMDGGRLIGIISIGDLVKDIISEQQFIIRQLENYIMG</sequence>
<dbReference type="RefSeq" id="WP_147798603.1">
    <property type="nucleotide sequence ID" value="NZ_VPFL01000002.1"/>
</dbReference>
<accession>A0A5C7EM11</accession>
<evidence type="ECO:0000256" key="1">
    <source>
        <dbReference type="ARBA" id="ARBA00023122"/>
    </source>
</evidence>
<dbReference type="AlphaFoldDB" id="A0A5C7EM11"/>
<comment type="caution">
    <text evidence="4">The sequence shown here is derived from an EMBL/GenBank/DDBJ whole genome shotgun (WGS) entry which is preliminary data.</text>
</comment>
<dbReference type="OrthoDB" id="9807125at2"/>
<dbReference type="Proteomes" id="UP000321201">
    <property type="component" value="Unassembled WGS sequence"/>
</dbReference>
<dbReference type="SMART" id="SM00116">
    <property type="entry name" value="CBS"/>
    <property type="match status" value="2"/>
</dbReference>
<dbReference type="InterPro" id="IPR051257">
    <property type="entry name" value="Diverse_CBS-Domain"/>
</dbReference>
<dbReference type="InterPro" id="IPR044725">
    <property type="entry name" value="CBSX3_CBS_dom"/>
</dbReference>
<dbReference type="SUPFAM" id="SSF54631">
    <property type="entry name" value="CBS-domain pair"/>
    <property type="match status" value="1"/>
</dbReference>
<dbReference type="InterPro" id="IPR000644">
    <property type="entry name" value="CBS_dom"/>
</dbReference>
<dbReference type="Pfam" id="PF00571">
    <property type="entry name" value="CBS"/>
    <property type="match status" value="2"/>
</dbReference>
<evidence type="ECO:0000313" key="5">
    <source>
        <dbReference type="Proteomes" id="UP000321201"/>
    </source>
</evidence>
<gene>
    <name evidence="4" type="ORF">FR698_02535</name>
</gene>
<protein>
    <submittedName>
        <fullName evidence="4">CBS domain-containing protein</fullName>
    </submittedName>
</protein>
<dbReference type="InParanoid" id="A0A5C7EM11"/>
<keyword evidence="1 2" id="KW-0129">CBS domain</keyword>
<dbReference type="PANTHER" id="PTHR43080">
    <property type="entry name" value="CBS DOMAIN-CONTAINING PROTEIN CBSX3, MITOCHONDRIAL"/>
    <property type="match status" value="1"/>
</dbReference>
<dbReference type="PANTHER" id="PTHR43080:SF2">
    <property type="entry name" value="CBS DOMAIN-CONTAINING PROTEIN"/>
    <property type="match status" value="1"/>
</dbReference>
<name>A0A5C7EM11_9PROT</name>
<evidence type="ECO:0000256" key="2">
    <source>
        <dbReference type="PROSITE-ProRule" id="PRU00703"/>
    </source>
</evidence>
<reference evidence="4 5" key="1">
    <citation type="submission" date="2019-08" db="EMBL/GenBank/DDBJ databases">
        <title>Pelomicrobium methylotrophicum gen. nov., sp. nov. a moderately thermophilic, facultatively anaerobic, lithoautotrophic and methylotrophic bacterium isolated from a terrestrial mud volcano.</title>
        <authorList>
            <person name="Slobodkina G.B."/>
            <person name="Merkel A.Y."/>
            <person name="Slobodkin A.I."/>
        </authorList>
    </citation>
    <scope>NUCLEOTIDE SEQUENCE [LARGE SCALE GENOMIC DNA]</scope>
    <source>
        <strain evidence="4 5">SM250</strain>
    </source>
</reference>
<dbReference type="PROSITE" id="PS51371">
    <property type="entry name" value="CBS"/>
    <property type="match status" value="2"/>
</dbReference>
<evidence type="ECO:0000259" key="3">
    <source>
        <dbReference type="PROSITE" id="PS51371"/>
    </source>
</evidence>
<dbReference type="EMBL" id="VPFL01000002">
    <property type="protein sequence ID" value="TXF13429.1"/>
    <property type="molecule type" value="Genomic_DNA"/>
</dbReference>
<dbReference type="InterPro" id="IPR046342">
    <property type="entry name" value="CBS_dom_sf"/>
</dbReference>
<proteinExistence type="predicted"/>
<keyword evidence="5" id="KW-1185">Reference proteome</keyword>
<feature type="domain" description="CBS" evidence="3">
    <location>
        <begin position="76"/>
        <end position="131"/>
    </location>
</feature>
<dbReference type="Gene3D" id="3.10.580.10">
    <property type="entry name" value="CBS-domain"/>
    <property type="match status" value="1"/>
</dbReference>
<evidence type="ECO:0000313" key="4">
    <source>
        <dbReference type="EMBL" id="TXF13429.1"/>
    </source>
</evidence>
<feature type="domain" description="CBS" evidence="3">
    <location>
        <begin position="9"/>
        <end position="68"/>
    </location>
</feature>
<dbReference type="CDD" id="cd04623">
    <property type="entry name" value="CBS_pair_bac_euk"/>
    <property type="match status" value="1"/>
</dbReference>